<dbReference type="EMBL" id="DSRD01000496">
    <property type="protein sequence ID" value="HGW94170.1"/>
    <property type="molecule type" value="Genomic_DNA"/>
</dbReference>
<gene>
    <name evidence="1" type="ORF">ENR47_07795</name>
</gene>
<accession>A0A832H172</accession>
<protein>
    <submittedName>
        <fullName evidence="1">Uncharacterized protein</fullName>
    </submittedName>
</protein>
<evidence type="ECO:0000313" key="1">
    <source>
        <dbReference type="EMBL" id="HGW94170.1"/>
    </source>
</evidence>
<dbReference type="AlphaFoldDB" id="A0A832H172"/>
<sequence length="171" mass="18601">MRNEILVGAIAIPAIAFGMPLSAQAQRLIPDQYIRQHLEDPNGIMKRSFIKVLAEGQEGKAVAMGNWQIIKVSPTSTVGLHYETGVMTVFDADPNRDGAIEDARFVVMQVFETICPQDVATNPRLAGLSPSFDALAVGVVQNGKTNIRTGTRVVKFKPGSVFDVFLCKGRK</sequence>
<organism evidence="1">
    <name type="scientific">Oscillatoriales cyanobacterium SpSt-402</name>
    <dbReference type="NCBI Taxonomy" id="2282168"/>
    <lineage>
        <taxon>Bacteria</taxon>
        <taxon>Bacillati</taxon>
        <taxon>Cyanobacteriota</taxon>
        <taxon>Cyanophyceae</taxon>
        <taxon>Oscillatoriophycideae</taxon>
        <taxon>Oscillatoriales</taxon>
    </lineage>
</organism>
<proteinExistence type="predicted"/>
<name>A0A832H172_9CYAN</name>
<reference evidence="1" key="1">
    <citation type="journal article" date="2020" name="mSystems">
        <title>Genome- and Community-Level Interaction Insights into Carbon Utilization and Element Cycling Functions of Hydrothermarchaeota in Hydrothermal Sediment.</title>
        <authorList>
            <person name="Zhou Z."/>
            <person name="Liu Y."/>
            <person name="Xu W."/>
            <person name="Pan J."/>
            <person name="Luo Z.H."/>
            <person name="Li M."/>
        </authorList>
    </citation>
    <scope>NUCLEOTIDE SEQUENCE [LARGE SCALE GENOMIC DNA]</scope>
    <source>
        <strain evidence="1">SpSt-402</strain>
    </source>
</reference>
<comment type="caution">
    <text evidence="1">The sequence shown here is derived from an EMBL/GenBank/DDBJ whole genome shotgun (WGS) entry which is preliminary data.</text>
</comment>